<keyword evidence="3 7" id="KW-0067">ATP-binding</keyword>
<dbReference type="CDD" id="cd00009">
    <property type="entry name" value="AAA"/>
    <property type="match status" value="1"/>
</dbReference>
<gene>
    <name evidence="7" type="ORF">LX66_2737</name>
</gene>
<dbReference type="GO" id="GO:0006508">
    <property type="term" value="P:proteolysis"/>
    <property type="evidence" value="ECO:0007669"/>
    <property type="project" value="UniProtKB-KW"/>
</dbReference>
<dbReference type="InterPro" id="IPR003959">
    <property type="entry name" value="ATPase_AAA_core"/>
</dbReference>
<evidence type="ECO:0000313" key="7">
    <source>
        <dbReference type="EMBL" id="TWI88651.1"/>
    </source>
</evidence>
<dbReference type="InterPro" id="IPR001270">
    <property type="entry name" value="ClpA/B"/>
</dbReference>
<dbReference type="Pfam" id="PF00004">
    <property type="entry name" value="AAA"/>
    <property type="match status" value="1"/>
</dbReference>
<sequence>MTLATYSTYTPEVQAAIRIAQAIAKEYHHARYTPAHLLKACLHKDTGLASALQALDLDIYYLEEWADVRLDSLPKAPRLPDEPAPDDQAATVLQEADAIRQEQNLETTDAWCLLIALSTPGVGFSYEQLKTFPFTREQLLTRFTKNSNGAKQPVATNGHYNTAGNTALKYVFRLTDPQRLEEKHAMIGRDAEVRMMTEILTRKGRSSILIIGEGGVGKTSLTDGLAQAIVHKQVPLLLQQTDIYALDYGAFIAGAAYKNELEDRLLQIIQQLKQSGRHILFIDNLHTLLDKQPGSGSGGIANILKAALGKGEIIVIGSCTPEGFRKLVEPDSLLRHCFETITLPEPDEALAARMIQAVIPAYESYYHLKTSPAVILEAIRLSRRYLKERCLPDSAINLLDRTMAAIRTLQDTGAQVLEQLQQQLAAIDVHEENARQELLWLYQQLMQRLSALLTSRLHTAKDIFRIEDRQELHSTLQDMLQQLQSLAATHQDEVTALDLATIIAEITGIPLGKIQSQERERLVNMDNHLRKRVVGQDHALKTVAEAILESRSGLSRPGQPIGSFFFLGPTGTGKTELAKSLADFLFQDERCMIRFDMSEFKEEHSAALLYGAPPGYVGYEEGGLLVNKIRQQPYAVVLFDEIEKAHPSVFDIFLQIMDEGKLHDRLGKTGDFSNALILFTSNIGSDMIAQSFRDGAIPPSQQLMEVMARHFRPEFLGRLTEIVPFGPIQQENVVKIFDIHLQHLLQMLEQQEIAFQVSDAARRQLATLGYSPQYGARPLKEVIRSRLRKPLSRMIIEGTLRKQMQVMLDIDEQGELKWEVSE</sequence>
<dbReference type="InterPro" id="IPR041546">
    <property type="entry name" value="ClpA/ClpB_AAA_lid"/>
</dbReference>
<dbReference type="SUPFAM" id="SSF52540">
    <property type="entry name" value="P-loop containing nucleoside triphosphate hydrolases"/>
    <property type="match status" value="2"/>
</dbReference>
<dbReference type="InterPro" id="IPR027417">
    <property type="entry name" value="P-loop_NTPase"/>
</dbReference>
<dbReference type="SMART" id="SM00382">
    <property type="entry name" value="AAA"/>
    <property type="match status" value="2"/>
</dbReference>
<proteinExistence type="predicted"/>
<evidence type="ECO:0000256" key="1">
    <source>
        <dbReference type="ARBA" id="ARBA00022737"/>
    </source>
</evidence>
<dbReference type="RefSeq" id="WP_145714325.1">
    <property type="nucleotide sequence ID" value="NZ_BAAAFY010000001.1"/>
</dbReference>
<dbReference type="GO" id="GO:0016887">
    <property type="term" value="F:ATP hydrolysis activity"/>
    <property type="evidence" value="ECO:0007669"/>
    <property type="project" value="InterPro"/>
</dbReference>
<dbReference type="AlphaFoldDB" id="A0A562T530"/>
<evidence type="ECO:0000256" key="2">
    <source>
        <dbReference type="ARBA" id="ARBA00022741"/>
    </source>
</evidence>
<protein>
    <submittedName>
        <fullName evidence="7">ATP-dependent Clp protease ATP-binding subunit ClpA</fullName>
    </submittedName>
</protein>
<dbReference type="Proteomes" id="UP000316778">
    <property type="component" value="Unassembled WGS sequence"/>
</dbReference>
<dbReference type="Gene3D" id="3.40.50.300">
    <property type="entry name" value="P-loop containing nucleotide triphosphate hydrolases"/>
    <property type="match status" value="2"/>
</dbReference>
<dbReference type="Pfam" id="PF17871">
    <property type="entry name" value="AAA_lid_9"/>
    <property type="match status" value="1"/>
</dbReference>
<dbReference type="GO" id="GO:0005524">
    <property type="term" value="F:ATP binding"/>
    <property type="evidence" value="ECO:0007669"/>
    <property type="project" value="UniProtKB-KW"/>
</dbReference>
<keyword evidence="7" id="KW-0645">Protease</keyword>
<dbReference type="GO" id="GO:0005737">
    <property type="term" value="C:cytoplasm"/>
    <property type="evidence" value="ECO:0007669"/>
    <property type="project" value="TreeGrafter"/>
</dbReference>
<dbReference type="InterPro" id="IPR036628">
    <property type="entry name" value="Clp_N_dom_sf"/>
</dbReference>
<dbReference type="PANTHER" id="PTHR11638">
    <property type="entry name" value="ATP-DEPENDENT CLP PROTEASE"/>
    <property type="match status" value="1"/>
</dbReference>
<dbReference type="CDD" id="cd19499">
    <property type="entry name" value="RecA-like_ClpB_Hsp104-like"/>
    <property type="match status" value="1"/>
</dbReference>
<keyword evidence="8" id="KW-1185">Reference proteome</keyword>
<evidence type="ECO:0000259" key="6">
    <source>
        <dbReference type="PROSITE" id="PS51903"/>
    </source>
</evidence>
<dbReference type="Gene3D" id="1.10.1780.10">
    <property type="entry name" value="Clp, N-terminal domain"/>
    <property type="match status" value="1"/>
</dbReference>
<dbReference type="GO" id="GO:0008233">
    <property type="term" value="F:peptidase activity"/>
    <property type="evidence" value="ECO:0007669"/>
    <property type="project" value="UniProtKB-KW"/>
</dbReference>
<dbReference type="FunFam" id="3.40.50.300:FF:000025">
    <property type="entry name" value="ATP-dependent Clp protease subunit"/>
    <property type="match status" value="1"/>
</dbReference>
<keyword evidence="1 5" id="KW-0677">Repeat</keyword>
<keyword evidence="4" id="KW-0143">Chaperone</keyword>
<dbReference type="Pfam" id="PF02861">
    <property type="entry name" value="Clp_N"/>
    <property type="match status" value="1"/>
</dbReference>
<dbReference type="Gene3D" id="1.10.8.60">
    <property type="match status" value="2"/>
</dbReference>
<accession>A0A562T530</accession>
<dbReference type="PANTHER" id="PTHR11638:SF18">
    <property type="entry name" value="HEAT SHOCK PROTEIN 104"/>
    <property type="match status" value="1"/>
</dbReference>
<keyword evidence="7" id="KW-0378">Hydrolase</keyword>
<evidence type="ECO:0000256" key="5">
    <source>
        <dbReference type="PROSITE-ProRule" id="PRU01251"/>
    </source>
</evidence>
<dbReference type="InterPro" id="IPR050130">
    <property type="entry name" value="ClpA_ClpB"/>
</dbReference>
<feature type="domain" description="Clp R" evidence="6">
    <location>
        <begin position="6"/>
        <end position="149"/>
    </location>
</feature>
<dbReference type="PROSITE" id="PS51903">
    <property type="entry name" value="CLP_R"/>
    <property type="match status" value="1"/>
</dbReference>
<evidence type="ECO:0000256" key="3">
    <source>
        <dbReference type="ARBA" id="ARBA00022840"/>
    </source>
</evidence>
<dbReference type="EMBL" id="VLLG01000003">
    <property type="protein sequence ID" value="TWI88651.1"/>
    <property type="molecule type" value="Genomic_DNA"/>
</dbReference>
<dbReference type="InterPro" id="IPR004176">
    <property type="entry name" value="Clp_R_N"/>
</dbReference>
<dbReference type="OrthoDB" id="9803641at2"/>
<name>A0A562T530_CHIJA</name>
<reference evidence="7 8" key="1">
    <citation type="journal article" date="2013" name="Stand. Genomic Sci.">
        <title>Genomic Encyclopedia of Type Strains, Phase I: The one thousand microbial genomes (KMG-I) project.</title>
        <authorList>
            <person name="Kyrpides N.C."/>
            <person name="Woyke T."/>
            <person name="Eisen J.A."/>
            <person name="Garrity G."/>
            <person name="Lilburn T.G."/>
            <person name="Beck B.J."/>
            <person name="Whitman W.B."/>
            <person name="Hugenholtz P."/>
            <person name="Klenk H.P."/>
        </authorList>
    </citation>
    <scope>NUCLEOTIDE SEQUENCE [LARGE SCALE GENOMIC DNA]</scope>
    <source>
        <strain evidence="7 8">DSM 13484</strain>
    </source>
</reference>
<dbReference type="InterPro" id="IPR019489">
    <property type="entry name" value="Clp_ATPase_C"/>
</dbReference>
<dbReference type="SUPFAM" id="SSF81923">
    <property type="entry name" value="Double Clp-N motif"/>
    <property type="match status" value="1"/>
</dbReference>
<evidence type="ECO:0000256" key="4">
    <source>
        <dbReference type="ARBA" id="ARBA00023186"/>
    </source>
</evidence>
<comment type="caution">
    <text evidence="7">The sequence shown here is derived from an EMBL/GenBank/DDBJ whole genome shotgun (WGS) entry which is preliminary data.</text>
</comment>
<dbReference type="GO" id="GO:0034605">
    <property type="term" value="P:cellular response to heat"/>
    <property type="evidence" value="ECO:0007669"/>
    <property type="project" value="TreeGrafter"/>
</dbReference>
<dbReference type="SMART" id="SM01086">
    <property type="entry name" value="ClpB_D2-small"/>
    <property type="match status" value="1"/>
</dbReference>
<dbReference type="PRINTS" id="PR00300">
    <property type="entry name" value="CLPPROTEASEA"/>
</dbReference>
<dbReference type="Pfam" id="PF07724">
    <property type="entry name" value="AAA_2"/>
    <property type="match status" value="1"/>
</dbReference>
<organism evidence="7 8">
    <name type="scientific">Chitinophaga japonensis</name>
    <name type="common">Flexibacter japonensis</name>
    <dbReference type="NCBI Taxonomy" id="104662"/>
    <lineage>
        <taxon>Bacteria</taxon>
        <taxon>Pseudomonadati</taxon>
        <taxon>Bacteroidota</taxon>
        <taxon>Chitinophagia</taxon>
        <taxon>Chitinophagales</taxon>
        <taxon>Chitinophagaceae</taxon>
        <taxon>Chitinophaga</taxon>
    </lineage>
</organism>
<dbReference type="Pfam" id="PF10431">
    <property type="entry name" value="ClpB_D2-small"/>
    <property type="match status" value="1"/>
</dbReference>
<keyword evidence="2" id="KW-0547">Nucleotide-binding</keyword>
<dbReference type="InterPro" id="IPR003593">
    <property type="entry name" value="AAA+_ATPase"/>
</dbReference>
<evidence type="ECO:0000313" key="8">
    <source>
        <dbReference type="Proteomes" id="UP000316778"/>
    </source>
</evidence>